<keyword evidence="1" id="KW-1133">Transmembrane helix</keyword>
<dbReference type="EMBL" id="JAKZGS010000003">
    <property type="protein sequence ID" value="MCH7397280.1"/>
    <property type="molecule type" value="Genomic_DNA"/>
</dbReference>
<gene>
    <name evidence="2" type="ORF">MM236_04740</name>
</gene>
<reference evidence="2" key="1">
    <citation type="submission" date="2022-03" db="EMBL/GenBank/DDBJ databases">
        <title>De novo assembled genomes of Belliella spp. (Cyclobacteriaceae) strains.</title>
        <authorList>
            <person name="Szabo A."/>
            <person name="Korponai K."/>
            <person name="Felfoldi T."/>
        </authorList>
    </citation>
    <scope>NUCLEOTIDE SEQUENCE</scope>
    <source>
        <strain evidence="2">DSM 107340</strain>
    </source>
</reference>
<comment type="caution">
    <text evidence="2">The sequence shown here is derived from an EMBL/GenBank/DDBJ whole genome shotgun (WGS) entry which is preliminary data.</text>
</comment>
<evidence type="ECO:0000313" key="3">
    <source>
        <dbReference type="Proteomes" id="UP001165488"/>
    </source>
</evidence>
<dbReference type="RefSeq" id="WP_241273797.1">
    <property type="nucleotide sequence ID" value="NZ_JAKZGS010000003.1"/>
</dbReference>
<evidence type="ECO:0000256" key="1">
    <source>
        <dbReference type="SAM" id="Phobius"/>
    </source>
</evidence>
<feature type="transmembrane region" description="Helical" evidence="1">
    <location>
        <begin position="12"/>
        <end position="35"/>
    </location>
</feature>
<protein>
    <submittedName>
        <fullName evidence="2">Uncharacterized protein</fullName>
    </submittedName>
</protein>
<sequence>MNFRVDVDTWFVFSILFITALFLLIVGFVAIPFFLRKKQLKRIRSKTLRKKSLYEQLETKMKEQEISSLESRNFLLETNLEASLQELIRSNFNALQVSAFYAEFEKALALIFKIIGYDSSLYAHFIK</sequence>
<evidence type="ECO:0000313" key="2">
    <source>
        <dbReference type="EMBL" id="MCH7397280.1"/>
    </source>
</evidence>
<keyword evidence="3" id="KW-1185">Reference proteome</keyword>
<name>A0ABS9UKY5_9BACT</name>
<organism evidence="2 3">
    <name type="scientific">Belliella calami</name>
    <dbReference type="NCBI Taxonomy" id="2923436"/>
    <lineage>
        <taxon>Bacteria</taxon>
        <taxon>Pseudomonadati</taxon>
        <taxon>Bacteroidota</taxon>
        <taxon>Cytophagia</taxon>
        <taxon>Cytophagales</taxon>
        <taxon>Cyclobacteriaceae</taxon>
        <taxon>Belliella</taxon>
    </lineage>
</organism>
<keyword evidence="1" id="KW-0472">Membrane</keyword>
<dbReference type="Proteomes" id="UP001165488">
    <property type="component" value="Unassembled WGS sequence"/>
</dbReference>
<keyword evidence="1" id="KW-0812">Transmembrane</keyword>
<accession>A0ABS9UKY5</accession>
<proteinExistence type="predicted"/>